<organism evidence="10 11">
    <name type="scientific">Nocardiopsis metallicus</name>
    <dbReference type="NCBI Taxonomy" id="179819"/>
    <lineage>
        <taxon>Bacteria</taxon>
        <taxon>Bacillati</taxon>
        <taxon>Actinomycetota</taxon>
        <taxon>Actinomycetes</taxon>
        <taxon>Streptosporangiales</taxon>
        <taxon>Nocardiopsidaceae</taxon>
        <taxon>Nocardiopsis</taxon>
    </lineage>
</organism>
<dbReference type="RefSeq" id="WP_184362592.1">
    <property type="nucleotide sequence ID" value="NZ_BAAAKM010000027.1"/>
</dbReference>
<evidence type="ECO:0000256" key="3">
    <source>
        <dbReference type="ARBA" id="ARBA00010869"/>
    </source>
</evidence>
<evidence type="ECO:0000256" key="8">
    <source>
        <dbReference type="ARBA" id="ARBA00031427"/>
    </source>
</evidence>
<dbReference type="InterPro" id="IPR000634">
    <property type="entry name" value="Ser/Thr_deHydtase_PyrdxlP-BS"/>
</dbReference>
<dbReference type="EMBL" id="JACHDO010000001">
    <property type="protein sequence ID" value="MBB5489922.1"/>
    <property type="molecule type" value="Genomic_DNA"/>
</dbReference>
<comment type="caution">
    <text evidence="10">The sequence shown here is derived from an EMBL/GenBank/DDBJ whole genome shotgun (WGS) entry which is preliminary data.</text>
</comment>
<dbReference type="InterPro" id="IPR001926">
    <property type="entry name" value="TrpB-like_PALP"/>
</dbReference>
<evidence type="ECO:0000313" key="11">
    <source>
        <dbReference type="Proteomes" id="UP000579647"/>
    </source>
</evidence>
<dbReference type="PANTHER" id="PTHR48078">
    <property type="entry name" value="THREONINE DEHYDRATASE, MITOCHONDRIAL-RELATED"/>
    <property type="match status" value="1"/>
</dbReference>
<evidence type="ECO:0000256" key="2">
    <source>
        <dbReference type="ARBA" id="ARBA00001933"/>
    </source>
</evidence>
<keyword evidence="5" id="KW-0663">Pyridoxal phosphate</keyword>
<accession>A0A840W1H2</accession>
<dbReference type="InterPro" id="IPR036052">
    <property type="entry name" value="TrpB-like_PALP_sf"/>
</dbReference>
<evidence type="ECO:0000256" key="1">
    <source>
        <dbReference type="ARBA" id="ARBA00001274"/>
    </source>
</evidence>
<sequence>MELVTADDVRAAATRLQGHVVRTPLTAAPEESDLLLKPESLQPTGAFKLRGATNAVALLNPVQREHGVVTHSSGNHGLALAHAAARQGVSCTVVVPEGAPETKVDRIRALGARVVTVPPAERLAAATELRDRELLALVPPFDDPRVIAGQGTVGLEILEQSPEVTTIVVPVGGGGLASGVATAAGTVHPHRVRVVGVEPELAADAAESLREGRLVTWGPELTYRTMADGVRTCLSERTFAHLAVRLDEIVTVTEEEIASAVAALAHGARLVTEPSGALAAAAVLAGKVDTVPGRPGATVAVVSGGNVDPDLFGRLVARTWPAPGPYPGQARS</sequence>
<gene>
    <name evidence="10" type="ORF">HNR07_001059</name>
</gene>
<dbReference type="GO" id="GO:0006565">
    <property type="term" value="P:L-serine catabolic process"/>
    <property type="evidence" value="ECO:0007669"/>
    <property type="project" value="TreeGrafter"/>
</dbReference>
<keyword evidence="11" id="KW-1185">Reference proteome</keyword>
<protein>
    <recommendedName>
        <fullName evidence="4">threonine ammonia-lyase</fullName>
        <ecNumber evidence="4">4.3.1.19</ecNumber>
    </recommendedName>
    <alternativeName>
        <fullName evidence="8">Threonine deaminase</fullName>
    </alternativeName>
</protein>
<name>A0A840W1H2_9ACTN</name>
<keyword evidence="6 10" id="KW-0456">Lyase</keyword>
<evidence type="ECO:0000256" key="5">
    <source>
        <dbReference type="ARBA" id="ARBA00022898"/>
    </source>
</evidence>
<comment type="function">
    <text evidence="7">Catalyzes the anaerobic formation of alpha-ketobutyrate and ammonia from threonine in a two-step reaction. The first step involved a dehydration of threonine and a production of enamine intermediates (aminocrotonate), which tautomerizes to its imine form (iminobutyrate). Both intermediates are unstable and short-lived. The second step is the nonenzymatic hydrolysis of the enamine/imine intermediates to form 2-ketobutyrate and free ammonia. In the low water environment of the cell, the second step is accelerated by RidA.</text>
</comment>
<reference evidence="10 11" key="1">
    <citation type="submission" date="2020-08" db="EMBL/GenBank/DDBJ databases">
        <title>Sequencing the genomes of 1000 actinobacteria strains.</title>
        <authorList>
            <person name="Klenk H.-P."/>
        </authorList>
    </citation>
    <scope>NUCLEOTIDE SEQUENCE [LARGE SCALE GENOMIC DNA]</scope>
    <source>
        <strain evidence="10 11">DSM 44598</strain>
    </source>
</reference>
<dbReference type="CDD" id="cd01562">
    <property type="entry name" value="Thr-dehyd"/>
    <property type="match status" value="1"/>
</dbReference>
<feature type="domain" description="Tryptophan synthase beta chain-like PALP" evidence="9">
    <location>
        <begin position="18"/>
        <end position="303"/>
    </location>
</feature>
<dbReference type="PROSITE" id="PS00165">
    <property type="entry name" value="DEHYDRATASE_SER_THR"/>
    <property type="match status" value="1"/>
</dbReference>
<comment type="similarity">
    <text evidence="3">Belongs to the serine/threonine dehydratase family.</text>
</comment>
<dbReference type="GO" id="GO:0003941">
    <property type="term" value="F:L-serine ammonia-lyase activity"/>
    <property type="evidence" value="ECO:0007669"/>
    <property type="project" value="TreeGrafter"/>
</dbReference>
<evidence type="ECO:0000256" key="7">
    <source>
        <dbReference type="ARBA" id="ARBA00025527"/>
    </source>
</evidence>
<dbReference type="GO" id="GO:0006567">
    <property type="term" value="P:L-threonine catabolic process"/>
    <property type="evidence" value="ECO:0007669"/>
    <property type="project" value="TreeGrafter"/>
</dbReference>
<comment type="catalytic activity">
    <reaction evidence="1">
        <text>L-threonine = 2-oxobutanoate + NH4(+)</text>
        <dbReference type="Rhea" id="RHEA:22108"/>
        <dbReference type="ChEBI" id="CHEBI:16763"/>
        <dbReference type="ChEBI" id="CHEBI:28938"/>
        <dbReference type="ChEBI" id="CHEBI:57926"/>
        <dbReference type="EC" id="4.3.1.19"/>
    </reaction>
</comment>
<evidence type="ECO:0000313" key="10">
    <source>
        <dbReference type="EMBL" id="MBB5489922.1"/>
    </source>
</evidence>
<dbReference type="Proteomes" id="UP000579647">
    <property type="component" value="Unassembled WGS sequence"/>
</dbReference>
<evidence type="ECO:0000259" key="9">
    <source>
        <dbReference type="Pfam" id="PF00291"/>
    </source>
</evidence>
<dbReference type="FunFam" id="3.40.50.1100:FF:000005">
    <property type="entry name" value="Threonine dehydratase catabolic"/>
    <property type="match status" value="1"/>
</dbReference>
<dbReference type="EC" id="4.3.1.19" evidence="4"/>
<dbReference type="PANTHER" id="PTHR48078:SF6">
    <property type="entry name" value="L-THREONINE DEHYDRATASE CATABOLIC TDCB"/>
    <property type="match status" value="1"/>
</dbReference>
<dbReference type="InterPro" id="IPR050147">
    <property type="entry name" value="Ser/Thr_Dehydratase"/>
</dbReference>
<dbReference type="GO" id="GO:0030170">
    <property type="term" value="F:pyridoxal phosphate binding"/>
    <property type="evidence" value="ECO:0007669"/>
    <property type="project" value="InterPro"/>
</dbReference>
<dbReference type="SUPFAM" id="SSF53686">
    <property type="entry name" value="Tryptophan synthase beta subunit-like PLP-dependent enzymes"/>
    <property type="match status" value="1"/>
</dbReference>
<dbReference type="Pfam" id="PF00291">
    <property type="entry name" value="PALP"/>
    <property type="match status" value="1"/>
</dbReference>
<evidence type="ECO:0000256" key="4">
    <source>
        <dbReference type="ARBA" id="ARBA00012096"/>
    </source>
</evidence>
<dbReference type="Gene3D" id="3.40.50.1100">
    <property type="match status" value="2"/>
</dbReference>
<proteinExistence type="inferred from homology"/>
<dbReference type="GO" id="GO:0004794">
    <property type="term" value="F:threonine deaminase activity"/>
    <property type="evidence" value="ECO:0007669"/>
    <property type="project" value="UniProtKB-EC"/>
</dbReference>
<dbReference type="AlphaFoldDB" id="A0A840W1H2"/>
<evidence type="ECO:0000256" key="6">
    <source>
        <dbReference type="ARBA" id="ARBA00023239"/>
    </source>
</evidence>
<comment type="cofactor">
    <cofactor evidence="2">
        <name>pyridoxal 5'-phosphate</name>
        <dbReference type="ChEBI" id="CHEBI:597326"/>
    </cofactor>
</comment>
<dbReference type="GO" id="GO:0009097">
    <property type="term" value="P:isoleucine biosynthetic process"/>
    <property type="evidence" value="ECO:0007669"/>
    <property type="project" value="TreeGrafter"/>
</dbReference>